<dbReference type="AlphaFoldDB" id="A0AAE0HTG3"/>
<accession>A0AAE0HTG3</accession>
<gene>
    <name evidence="2" type="ORF">B0H66DRAFT_570394</name>
</gene>
<keyword evidence="3" id="KW-1185">Reference proteome</keyword>
<name>A0AAE0HTG3_9PEZI</name>
<comment type="caution">
    <text evidence="2">The sequence shown here is derived from an EMBL/GenBank/DDBJ whole genome shotgun (WGS) entry which is preliminary data.</text>
</comment>
<organism evidence="2 3">
    <name type="scientific">Apodospora peruviana</name>
    <dbReference type="NCBI Taxonomy" id="516989"/>
    <lineage>
        <taxon>Eukaryota</taxon>
        <taxon>Fungi</taxon>
        <taxon>Dikarya</taxon>
        <taxon>Ascomycota</taxon>
        <taxon>Pezizomycotina</taxon>
        <taxon>Sordariomycetes</taxon>
        <taxon>Sordariomycetidae</taxon>
        <taxon>Sordariales</taxon>
        <taxon>Lasiosphaeriaceae</taxon>
        <taxon>Apodospora</taxon>
    </lineage>
</organism>
<dbReference type="Pfam" id="PF20150">
    <property type="entry name" value="2EXR"/>
    <property type="match status" value="1"/>
</dbReference>
<reference evidence="2" key="1">
    <citation type="journal article" date="2023" name="Mol. Phylogenet. Evol.">
        <title>Genome-scale phylogeny and comparative genomics of the fungal order Sordariales.</title>
        <authorList>
            <person name="Hensen N."/>
            <person name="Bonometti L."/>
            <person name="Westerberg I."/>
            <person name="Brannstrom I.O."/>
            <person name="Guillou S."/>
            <person name="Cros-Aarteil S."/>
            <person name="Calhoun S."/>
            <person name="Haridas S."/>
            <person name="Kuo A."/>
            <person name="Mondo S."/>
            <person name="Pangilinan J."/>
            <person name="Riley R."/>
            <person name="LaButti K."/>
            <person name="Andreopoulos B."/>
            <person name="Lipzen A."/>
            <person name="Chen C."/>
            <person name="Yan M."/>
            <person name="Daum C."/>
            <person name="Ng V."/>
            <person name="Clum A."/>
            <person name="Steindorff A."/>
            <person name="Ohm R.A."/>
            <person name="Martin F."/>
            <person name="Silar P."/>
            <person name="Natvig D.O."/>
            <person name="Lalanne C."/>
            <person name="Gautier V."/>
            <person name="Ament-Velasquez S.L."/>
            <person name="Kruys A."/>
            <person name="Hutchinson M.I."/>
            <person name="Powell A.J."/>
            <person name="Barry K."/>
            <person name="Miller A.N."/>
            <person name="Grigoriev I.V."/>
            <person name="Debuchy R."/>
            <person name="Gladieux P."/>
            <person name="Hiltunen Thoren M."/>
            <person name="Johannesson H."/>
        </authorList>
    </citation>
    <scope>NUCLEOTIDE SEQUENCE</scope>
    <source>
        <strain evidence="2">CBS 118394</strain>
    </source>
</reference>
<dbReference type="InterPro" id="IPR045518">
    <property type="entry name" value="2EXR"/>
</dbReference>
<evidence type="ECO:0000259" key="1">
    <source>
        <dbReference type="Pfam" id="PF20150"/>
    </source>
</evidence>
<proteinExistence type="predicted"/>
<evidence type="ECO:0000313" key="3">
    <source>
        <dbReference type="Proteomes" id="UP001283341"/>
    </source>
</evidence>
<protein>
    <recommendedName>
        <fullName evidence="1">2EXR domain-containing protein</fullName>
    </recommendedName>
</protein>
<dbReference type="Proteomes" id="UP001283341">
    <property type="component" value="Unassembled WGS sequence"/>
</dbReference>
<dbReference type="EMBL" id="JAUEDM010000009">
    <property type="protein sequence ID" value="KAK3312299.1"/>
    <property type="molecule type" value="Genomic_DNA"/>
</dbReference>
<evidence type="ECO:0000313" key="2">
    <source>
        <dbReference type="EMBL" id="KAK3312299.1"/>
    </source>
</evidence>
<feature type="domain" description="2EXR" evidence="1">
    <location>
        <begin position="13"/>
        <end position="140"/>
    </location>
</feature>
<reference evidence="2" key="2">
    <citation type="submission" date="2023-06" db="EMBL/GenBank/DDBJ databases">
        <authorList>
            <consortium name="Lawrence Berkeley National Laboratory"/>
            <person name="Haridas S."/>
            <person name="Hensen N."/>
            <person name="Bonometti L."/>
            <person name="Westerberg I."/>
            <person name="Brannstrom I.O."/>
            <person name="Guillou S."/>
            <person name="Cros-Aarteil S."/>
            <person name="Calhoun S."/>
            <person name="Kuo A."/>
            <person name="Mondo S."/>
            <person name="Pangilinan J."/>
            <person name="Riley R."/>
            <person name="Labutti K."/>
            <person name="Andreopoulos B."/>
            <person name="Lipzen A."/>
            <person name="Chen C."/>
            <person name="Yanf M."/>
            <person name="Daum C."/>
            <person name="Ng V."/>
            <person name="Clum A."/>
            <person name="Steindorff A."/>
            <person name="Ohm R."/>
            <person name="Martin F."/>
            <person name="Silar P."/>
            <person name="Natvig D."/>
            <person name="Lalanne C."/>
            <person name="Gautier V."/>
            <person name="Ament-Velasquez S.L."/>
            <person name="Kruys A."/>
            <person name="Hutchinson M.I."/>
            <person name="Powell A.J."/>
            <person name="Barry K."/>
            <person name="Miller A.N."/>
            <person name="Grigoriev I.V."/>
            <person name="Debuchy R."/>
            <person name="Gladieux P."/>
            <person name="Thoren M.H."/>
            <person name="Johannesson H."/>
        </authorList>
    </citation>
    <scope>NUCLEOTIDE SEQUENCE</scope>
    <source>
        <strain evidence="2">CBS 118394</strain>
    </source>
</reference>
<sequence>MSAASTNGDYNTFTCFRSLPPELRLLIWKEALAAPCVVATVHRSRARRFRDRFVEERREPNVELSNMRGTSSGSNSSRPVPPFELRFLHEQAAEPPYGPGPYQAGQSCCEARHVMERMMVRPSVFYCNAWYRCCWVNLDTTIVYLRDSSHAIPALWIFAGDQVTARDDKKREGGNKEQFEFKHAALAWDHQSGMCTALHHLKVWPSLSSLTVIQPDSLIAQDGTTAVVTAAGAAQQLLSSLPFGLPPTLLASLKRYAAYHLGPRQADIDFIKQMLVKHKATPRTWSTIAEGGPRLHLVSAPRGTPHQRHERHLNTRF</sequence>